<dbReference type="GO" id="GO:0015935">
    <property type="term" value="C:small ribosomal subunit"/>
    <property type="evidence" value="ECO:0007669"/>
    <property type="project" value="InterPro"/>
</dbReference>
<dbReference type="Gene3D" id="3.10.290.10">
    <property type="entry name" value="RNA-binding S4 domain"/>
    <property type="match status" value="1"/>
</dbReference>
<name>A0A2H0TX28_9BACT</name>
<keyword evidence="3 7" id="KW-0694">RNA-binding</keyword>
<dbReference type="PROSITE" id="PS00632">
    <property type="entry name" value="RIBOSOMAL_S4"/>
    <property type="match status" value="1"/>
</dbReference>
<accession>A0A2H0TX28</accession>
<dbReference type="GO" id="GO:0019843">
    <property type="term" value="F:rRNA binding"/>
    <property type="evidence" value="ECO:0007669"/>
    <property type="project" value="UniProtKB-UniRule"/>
</dbReference>
<dbReference type="NCBIfam" id="TIGR01017">
    <property type="entry name" value="rpsD_bact"/>
    <property type="match status" value="1"/>
</dbReference>
<dbReference type="SUPFAM" id="SSF55174">
    <property type="entry name" value="Alpha-L RNA-binding motif"/>
    <property type="match status" value="1"/>
</dbReference>
<dbReference type="InterPro" id="IPR018079">
    <property type="entry name" value="Ribosomal_uS4_CS"/>
</dbReference>
<feature type="domain" description="RNA-binding S4" evidence="10">
    <location>
        <begin position="95"/>
        <end position="158"/>
    </location>
</feature>
<dbReference type="Gene3D" id="1.10.1050.10">
    <property type="entry name" value="Ribosomal Protein S4 Delta 41, Chain A, domain 1"/>
    <property type="match status" value="1"/>
</dbReference>
<evidence type="ECO:0000256" key="7">
    <source>
        <dbReference type="HAMAP-Rule" id="MF_01306"/>
    </source>
</evidence>
<evidence type="ECO:0000256" key="3">
    <source>
        <dbReference type="ARBA" id="ARBA00022884"/>
    </source>
</evidence>
<dbReference type="InterPro" id="IPR022801">
    <property type="entry name" value="Ribosomal_uS4"/>
</dbReference>
<proteinExistence type="inferred from homology"/>
<evidence type="ECO:0000256" key="2">
    <source>
        <dbReference type="ARBA" id="ARBA00022730"/>
    </source>
</evidence>
<evidence type="ECO:0000256" key="6">
    <source>
        <dbReference type="ARBA" id="ARBA00035254"/>
    </source>
</evidence>
<evidence type="ECO:0000313" key="12">
    <source>
        <dbReference type="EMBL" id="PIR76724.1"/>
    </source>
</evidence>
<evidence type="ECO:0000256" key="8">
    <source>
        <dbReference type="RuleBase" id="RU003699"/>
    </source>
</evidence>
<dbReference type="Pfam" id="PF00163">
    <property type="entry name" value="Ribosomal_S4"/>
    <property type="match status" value="1"/>
</dbReference>
<dbReference type="AlphaFoldDB" id="A0A2H0TX28"/>
<dbReference type="Proteomes" id="UP000231530">
    <property type="component" value="Unassembled WGS sequence"/>
</dbReference>
<dbReference type="GO" id="GO:0042274">
    <property type="term" value="P:ribosomal small subunit biogenesis"/>
    <property type="evidence" value="ECO:0007669"/>
    <property type="project" value="TreeGrafter"/>
</dbReference>
<evidence type="ECO:0000259" key="11">
    <source>
        <dbReference type="SMART" id="SM01390"/>
    </source>
</evidence>
<comment type="caution">
    <text evidence="12">The sequence shown here is derived from an EMBL/GenBank/DDBJ whole genome shotgun (WGS) entry which is preliminary data.</text>
</comment>
<comment type="subunit">
    <text evidence="7">Part of the 30S ribosomal subunit. Contacts protein S5. The interaction surface between S4 and S5 is involved in control of translational fidelity.</text>
</comment>
<keyword evidence="4 7" id="KW-0689">Ribosomal protein</keyword>
<keyword evidence="5 7" id="KW-0687">Ribonucleoprotein</keyword>
<dbReference type="CDD" id="cd00165">
    <property type="entry name" value="S4"/>
    <property type="match status" value="1"/>
</dbReference>
<feature type="region of interest" description="Disordered" evidence="9">
    <location>
        <begin position="33"/>
        <end position="54"/>
    </location>
</feature>
<dbReference type="EMBL" id="PFBY01000009">
    <property type="protein sequence ID" value="PIR76724.1"/>
    <property type="molecule type" value="Genomic_DNA"/>
</dbReference>
<comment type="function">
    <text evidence="7">With S5 and S12 plays an important role in translational accuracy.</text>
</comment>
<gene>
    <name evidence="7" type="primary">rpsD</name>
    <name evidence="12" type="ORF">COU32_00555</name>
</gene>
<dbReference type="PROSITE" id="PS50889">
    <property type="entry name" value="S4"/>
    <property type="match status" value="1"/>
</dbReference>
<dbReference type="SMART" id="SM01390">
    <property type="entry name" value="Ribosomal_S4"/>
    <property type="match status" value="1"/>
</dbReference>
<dbReference type="InterPro" id="IPR005709">
    <property type="entry name" value="Ribosomal_uS4_bac-type"/>
</dbReference>
<evidence type="ECO:0000256" key="9">
    <source>
        <dbReference type="SAM" id="MobiDB-lite"/>
    </source>
</evidence>
<reference evidence="13" key="1">
    <citation type="submission" date="2017-09" db="EMBL/GenBank/DDBJ databases">
        <title>Depth-based differentiation of microbial function through sediment-hosted aquifers and enrichment of novel symbionts in the deep terrestrial subsurface.</title>
        <authorList>
            <person name="Probst A.J."/>
            <person name="Ladd B."/>
            <person name="Jarett J.K."/>
            <person name="Geller-Mcgrath D.E."/>
            <person name="Sieber C.M.K."/>
            <person name="Emerson J.B."/>
            <person name="Anantharaman K."/>
            <person name="Thomas B.C."/>
            <person name="Malmstrom R."/>
            <person name="Stieglmeier M."/>
            <person name="Klingl A."/>
            <person name="Woyke T."/>
            <person name="Ryan C.M."/>
            <person name="Banfield J.F."/>
        </authorList>
    </citation>
    <scope>NUCLEOTIDE SEQUENCE [LARGE SCALE GENOMIC DNA]</scope>
</reference>
<evidence type="ECO:0000256" key="4">
    <source>
        <dbReference type="ARBA" id="ARBA00022980"/>
    </source>
</evidence>
<organism evidence="12 13">
    <name type="scientific">Candidatus Magasanikbacteria bacterium CG10_big_fil_rev_8_21_14_0_10_42_10</name>
    <dbReference type="NCBI Taxonomy" id="1974649"/>
    <lineage>
        <taxon>Bacteria</taxon>
        <taxon>Candidatus Magasanikiibacteriota</taxon>
    </lineage>
</organism>
<sequence>MGRYTGPKNKIARRFGVNLGLKTNAAKVARRLTQKPGQHGARHRSSTSSFGKQLEEKQKAKFIYGLRERQFRGYVEEANRREGDSGVNVNHILESRLDNVVYRMGFAVTRAQARQLVNHGMFLVNGKKLDIPSYLVKSGDEIALRPNKIGKKIFETITDQLSNAKVPSWLKVEPTEKKGSVLSKPMQEDFENVFDVKLIVEYYSTR</sequence>
<keyword evidence="2 7" id="KW-0699">rRNA-binding</keyword>
<dbReference type="Pfam" id="PF01479">
    <property type="entry name" value="S4"/>
    <property type="match status" value="1"/>
</dbReference>
<evidence type="ECO:0000256" key="5">
    <source>
        <dbReference type="ARBA" id="ARBA00023274"/>
    </source>
</evidence>
<dbReference type="HAMAP" id="MF_01306_B">
    <property type="entry name" value="Ribosomal_uS4_B"/>
    <property type="match status" value="1"/>
</dbReference>
<dbReference type="GO" id="GO:0006412">
    <property type="term" value="P:translation"/>
    <property type="evidence" value="ECO:0007669"/>
    <property type="project" value="UniProtKB-UniRule"/>
</dbReference>
<dbReference type="InterPro" id="IPR036986">
    <property type="entry name" value="S4_RNA-bd_sf"/>
</dbReference>
<evidence type="ECO:0000256" key="1">
    <source>
        <dbReference type="ARBA" id="ARBA00007465"/>
    </source>
</evidence>
<dbReference type="SMART" id="SM00363">
    <property type="entry name" value="S4"/>
    <property type="match status" value="1"/>
</dbReference>
<dbReference type="PANTHER" id="PTHR11831">
    <property type="entry name" value="30S 40S RIBOSOMAL PROTEIN"/>
    <property type="match status" value="1"/>
</dbReference>
<dbReference type="GO" id="GO:0003735">
    <property type="term" value="F:structural constituent of ribosome"/>
    <property type="evidence" value="ECO:0007669"/>
    <property type="project" value="InterPro"/>
</dbReference>
<feature type="domain" description="Small ribosomal subunit protein uS4 N-terminal" evidence="11">
    <location>
        <begin position="3"/>
        <end position="94"/>
    </location>
</feature>
<dbReference type="NCBIfam" id="NF003717">
    <property type="entry name" value="PRK05327.1"/>
    <property type="match status" value="1"/>
</dbReference>
<evidence type="ECO:0000259" key="10">
    <source>
        <dbReference type="SMART" id="SM00363"/>
    </source>
</evidence>
<dbReference type="FunFam" id="3.10.290.10:FF:000001">
    <property type="entry name" value="30S ribosomal protein S4"/>
    <property type="match status" value="1"/>
</dbReference>
<evidence type="ECO:0000313" key="13">
    <source>
        <dbReference type="Proteomes" id="UP000231530"/>
    </source>
</evidence>
<comment type="similarity">
    <text evidence="1 7 8">Belongs to the universal ribosomal protein uS4 family.</text>
</comment>
<dbReference type="InterPro" id="IPR002942">
    <property type="entry name" value="S4_RNA-bd"/>
</dbReference>
<dbReference type="InterPro" id="IPR001912">
    <property type="entry name" value="Ribosomal_uS4_N"/>
</dbReference>
<dbReference type="PANTHER" id="PTHR11831:SF4">
    <property type="entry name" value="SMALL RIBOSOMAL SUBUNIT PROTEIN US4M"/>
    <property type="match status" value="1"/>
</dbReference>
<comment type="function">
    <text evidence="7">One of the primary rRNA binding proteins, it binds directly to 16S rRNA where it nucleates assembly of the body of the 30S subunit.</text>
</comment>
<protein>
    <recommendedName>
        <fullName evidence="6 7">Small ribosomal subunit protein uS4</fullName>
    </recommendedName>
</protein>